<dbReference type="OrthoDB" id="4966970at2"/>
<proteinExistence type="predicted"/>
<dbReference type="EMBL" id="RCDB01000001">
    <property type="protein sequence ID" value="RLK52227.1"/>
    <property type="molecule type" value="Genomic_DNA"/>
</dbReference>
<organism evidence="2 3">
    <name type="scientific">Microbacterium telephonicum</name>
    <dbReference type="NCBI Taxonomy" id="1714841"/>
    <lineage>
        <taxon>Bacteria</taxon>
        <taxon>Bacillati</taxon>
        <taxon>Actinomycetota</taxon>
        <taxon>Actinomycetes</taxon>
        <taxon>Micrococcales</taxon>
        <taxon>Microbacteriaceae</taxon>
        <taxon>Microbacterium</taxon>
    </lineage>
</organism>
<dbReference type="InterPro" id="IPR018929">
    <property type="entry name" value="DUF2510"/>
</dbReference>
<dbReference type="RefSeq" id="WP_121056770.1">
    <property type="nucleotide sequence ID" value="NZ_RCDB01000001.1"/>
</dbReference>
<protein>
    <submittedName>
        <fullName evidence="2">Uncharacterized protein DUF2510</fullName>
    </submittedName>
</protein>
<name>A0A498CAB5_9MICO</name>
<comment type="caution">
    <text evidence="2">The sequence shown here is derived from an EMBL/GenBank/DDBJ whole genome shotgun (WGS) entry which is preliminary data.</text>
</comment>
<gene>
    <name evidence="2" type="ORF">C7474_0159</name>
</gene>
<evidence type="ECO:0000313" key="2">
    <source>
        <dbReference type="EMBL" id="RLK52227.1"/>
    </source>
</evidence>
<feature type="domain" description="DUF2510" evidence="1">
    <location>
        <begin position="6"/>
        <end position="34"/>
    </location>
</feature>
<dbReference type="AlphaFoldDB" id="A0A498CAB5"/>
<accession>A0A498CAB5</accession>
<dbReference type="Pfam" id="PF10708">
    <property type="entry name" value="DUF2510"/>
    <property type="match status" value="1"/>
</dbReference>
<reference evidence="2 3" key="1">
    <citation type="journal article" date="2015" name="Stand. Genomic Sci.">
        <title>Genomic Encyclopedia of Bacterial and Archaeal Type Strains, Phase III: the genomes of soil and plant-associated and newly described type strains.</title>
        <authorList>
            <person name="Whitman W.B."/>
            <person name="Woyke T."/>
            <person name="Klenk H.P."/>
            <person name="Zhou Y."/>
            <person name="Lilburn T.G."/>
            <person name="Beck B.J."/>
            <person name="De Vos P."/>
            <person name="Vandamme P."/>
            <person name="Eisen J.A."/>
            <person name="Garrity G."/>
            <person name="Hugenholtz P."/>
            <person name="Kyrpides N.C."/>
        </authorList>
    </citation>
    <scope>NUCLEOTIDE SEQUENCE [LARGE SCALE GENOMIC DNA]</scope>
    <source>
        <strain evidence="2 3">S2T63</strain>
    </source>
</reference>
<keyword evidence="3" id="KW-1185">Reference proteome</keyword>
<evidence type="ECO:0000313" key="3">
    <source>
        <dbReference type="Proteomes" id="UP000273158"/>
    </source>
</evidence>
<evidence type="ECO:0000259" key="1">
    <source>
        <dbReference type="Pfam" id="PF10708"/>
    </source>
</evidence>
<dbReference type="Proteomes" id="UP000273158">
    <property type="component" value="Unassembled WGS sequence"/>
</dbReference>
<sequence length="194" mass="20531">MTTTPAGWYPAEQHPGRQRYWDGAAWTDHFHPALDEPIAAPPATAADVARAAVAPTGDDDVVGILTALKHDAIAAGMLSKHKVTSKANKRRQEVEASFTANLTTVKNYWVKIDVIKTPHGISWSPDNGLWSKDGAARGGQMGLANELSARGGIVSGLVGNMIAGSAAKAAAKDAQRAQMEYAAFESAVLSNYYS</sequence>